<proteinExistence type="predicted"/>
<evidence type="ECO:0000313" key="2">
    <source>
        <dbReference type="Proteomes" id="UP000617979"/>
    </source>
</evidence>
<name>A0ABQ1GRE0_9BACL</name>
<dbReference type="EMBL" id="BMEX01000007">
    <property type="protein sequence ID" value="GGA48633.1"/>
    <property type="molecule type" value="Genomic_DNA"/>
</dbReference>
<accession>A0ABQ1GRE0</accession>
<comment type="caution">
    <text evidence="1">The sequence shown here is derived from an EMBL/GenBank/DDBJ whole genome shotgun (WGS) entry which is preliminary data.</text>
</comment>
<organism evidence="1 2">
    <name type="scientific">Kroppenstedtia guangzhouensis</name>
    <dbReference type="NCBI Taxonomy" id="1274356"/>
    <lineage>
        <taxon>Bacteria</taxon>
        <taxon>Bacillati</taxon>
        <taxon>Bacillota</taxon>
        <taxon>Bacilli</taxon>
        <taxon>Bacillales</taxon>
        <taxon>Thermoactinomycetaceae</taxon>
        <taxon>Kroppenstedtia</taxon>
    </lineage>
</organism>
<protein>
    <submittedName>
        <fullName evidence="1">Uncharacterized protein</fullName>
    </submittedName>
</protein>
<gene>
    <name evidence="1" type="ORF">GCM10007416_22230</name>
</gene>
<keyword evidence="2" id="KW-1185">Reference proteome</keyword>
<sequence length="97" mass="11010">MAATTVTPVAATTMTLPPAVTRETPAVLKAADKTQPNDQEQTQWVCSFDWIERRVLSQRDREQMCLHSDPGETCALWVHSETQERKRPWRDLCPMGA</sequence>
<evidence type="ECO:0000313" key="1">
    <source>
        <dbReference type="EMBL" id="GGA48633.1"/>
    </source>
</evidence>
<dbReference type="Proteomes" id="UP000617979">
    <property type="component" value="Unassembled WGS sequence"/>
</dbReference>
<reference evidence="2" key="1">
    <citation type="journal article" date="2019" name="Int. J. Syst. Evol. Microbiol.">
        <title>The Global Catalogue of Microorganisms (GCM) 10K type strain sequencing project: providing services to taxonomists for standard genome sequencing and annotation.</title>
        <authorList>
            <consortium name="The Broad Institute Genomics Platform"/>
            <consortium name="The Broad Institute Genome Sequencing Center for Infectious Disease"/>
            <person name="Wu L."/>
            <person name="Ma J."/>
        </authorList>
    </citation>
    <scope>NUCLEOTIDE SEQUENCE [LARGE SCALE GENOMIC DNA]</scope>
    <source>
        <strain evidence="2">CGMCC 1.12404</strain>
    </source>
</reference>